<evidence type="ECO:0000256" key="1">
    <source>
        <dbReference type="ARBA" id="ARBA00005871"/>
    </source>
</evidence>
<evidence type="ECO:0000259" key="9">
    <source>
        <dbReference type="Pfam" id="PF04909"/>
    </source>
</evidence>
<proteinExistence type="inferred from homology"/>
<feature type="domain" description="Amidohydrolase-related" evidence="9">
    <location>
        <begin position="5"/>
        <end position="314"/>
    </location>
</feature>
<keyword evidence="11" id="KW-1185">Reference proteome</keyword>
<dbReference type="EMBL" id="JBEFKJ010000001">
    <property type="protein sequence ID" value="KAL2048696.1"/>
    <property type="molecule type" value="Genomic_DNA"/>
</dbReference>
<dbReference type="PANTHER" id="PTHR21240">
    <property type="entry name" value="2-AMINO-3-CARBOXYLMUCONATE-6-SEMIALDEHYDE DECARBOXYLASE"/>
    <property type="match status" value="1"/>
</dbReference>
<keyword evidence="5 8" id="KW-0456">Lyase</keyword>
<evidence type="ECO:0000256" key="6">
    <source>
        <dbReference type="ARBA" id="ARBA00036832"/>
    </source>
</evidence>
<evidence type="ECO:0000256" key="2">
    <source>
        <dbReference type="ARBA" id="ARBA00022723"/>
    </source>
</evidence>
<keyword evidence="2" id="KW-0479">Metal-binding</keyword>
<evidence type="ECO:0000313" key="11">
    <source>
        <dbReference type="Proteomes" id="UP001590950"/>
    </source>
</evidence>
<evidence type="ECO:0000256" key="5">
    <source>
        <dbReference type="ARBA" id="ARBA00023239"/>
    </source>
</evidence>
<gene>
    <name evidence="10" type="ORF">N7G274_000608</name>
</gene>
<dbReference type="SUPFAM" id="SSF51556">
    <property type="entry name" value="Metallo-dependent hydrolases"/>
    <property type="match status" value="1"/>
</dbReference>
<comment type="catalytic activity">
    <reaction evidence="6">
        <text>6-methylsalicylate + H(+) = 3-methylphenol + CO2</text>
        <dbReference type="Rhea" id="RHEA:23112"/>
        <dbReference type="ChEBI" id="CHEBI:15378"/>
        <dbReference type="ChEBI" id="CHEBI:16526"/>
        <dbReference type="ChEBI" id="CHEBI:17231"/>
        <dbReference type="ChEBI" id="CHEBI:36658"/>
        <dbReference type="EC" id="4.1.1.52"/>
    </reaction>
    <physiologicalReaction direction="left-to-right" evidence="6">
        <dbReference type="Rhea" id="RHEA:23113"/>
    </physiologicalReaction>
</comment>
<keyword evidence="4" id="KW-0862">Zinc</keyword>
<evidence type="ECO:0000256" key="3">
    <source>
        <dbReference type="ARBA" id="ARBA00022793"/>
    </source>
</evidence>
<sequence length="342" mass="38129">MANRIDVHHHYLPEAYVNAYHDANLTLAKGFFPNWTVEADTAFSISQQISSTIFSLTAPATAFVHGAAANALARSVNEYGALLMSSDPEKYGFFATVPDLCDGLGPVLEEVRYALDELKADGVTLLTRYGNDFHYLGHPDFLPLWDELEKRKAVVYVHPTQLASPTLVNQFLLQPALDFPHETARAAMDLITRNVIRDHPSVKIILSHAGGTLPYIAFRAAVLLPDAHSSNDKSTEEIMQEARSFYFDLALSGNEYQLSLISKFAKPGHLLFGSDFPYTSNRALDKFTNNLDKFEWSAEERKAANWGNALKLFPRFAGVTAEPVRPSRIMERARRSFMASVS</sequence>
<dbReference type="Gene3D" id="3.20.20.140">
    <property type="entry name" value="Metal-dependent hydrolases"/>
    <property type="match status" value="1"/>
</dbReference>
<name>A0ABR4AV56_9LECA</name>
<organism evidence="10 11">
    <name type="scientific">Stereocaulon virgatum</name>
    <dbReference type="NCBI Taxonomy" id="373712"/>
    <lineage>
        <taxon>Eukaryota</taxon>
        <taxon>Fungi</taxon>
        <taxon>Dikarya</taxon>
        <taxon>Ascomycota</taxon>
        <taxon>Pezizomycotina</taxon>
        <taxon>Lecanoromycetes</taxon>
        <taxon>OSLEUM clade</taxon>
        <taxon>Lecanoromycetidae</taxon>
        <taxon>Lecanorales</taxon>
        <taxon>Lecanorineae</taxon>
        <taxon>Stereocaulaceae</taxon>
        <taxon>Stereocaulon</taxon>
    </lineage>
</organism>
<dbReference type="InterPro" id="IPR032465">
    <property type="entry name" value="ACMSD"/>
</dbReference>
<dbReference type="InterPro" id="IPR032466">
    <property type="entry name" value="Metal_Hydrolase"/>
</dbReference>
<evidence type="ECO:0000256" key="4">
    <source>
        <dbReference type="ARBA" id="ARBA00022833"/>
    </source>
</evidence>
<dbReference type="Proteomes" id="UP001590950">
    <property type="component" value="Unassembled WGS sequence"/>
</dbReference>
<reference evidence="10 11" key="1">
    <citation type="submission" date="2024-09" db="EMBL/GenBank/DDBJ databases">
        <title>Rethinking Asexuality: The Enigmatic Case of Functional Sexual Genes in Lepraria (Stereocaulaceae).</title>
        <authorList>
            <person name="Doellman M."/>
            <person name="Sun Y."/>
            <person name="Barcenas-Pena A."/>
            <person name="Lumbsch H.T."/>
            <person name="Grewe F."/>
        </authorList>
    </citation>
    <scope>NUCLEOTIDE SEQUENCE [LARGE SCALE GENOMIC DNA]</scope>
    <source>
        <strain evidence="10 11">Mercado 3170</strain>
    </source>
</reference>
<keyword evidence="3 8" id="KW-0210">Decarboxylase</keyword>
<comment type="similarity">
    <text evidence="1">Belongs to the metallo-dependent hydrolases superfamily. ACMSD family.</text>
</comment>
<dbReference type="PANTHER" id="PTHR21240:SF29">
    <property type="entry name" value="AMIDOHYDROLASE-RELATED DOMAIN-CONTAINING PROTEIN"/>
    <property type="match status" value="1"/>
</dbReference>
<protein>
    <recommendedName>
        <fullName evidence="7">6-methylsalicylate decarboxylase</fullName>
        <ecNumber evidence="7">4.1.1.52</ecNumber>
    </recommendedName>
</protein>
<dbReference type="Pfam" id="PF04909">
    <property type="entry name" value="Amidohydro_2"/>
    <property type="match status" value="1"/>
</dbReference>
<dbReference type="EC" id="4.1.1.52" evidence="7"/>
<accession>A0ABR4AV56</accession>
<evidence type="ECO:0000256" key="8">
    <source>
        <dbReference type="RuleBase" id="RU366045"/>
    </source>
</evidence>
<dbReference type="InterPro" id="IPR006680">
    <property type="entry name" value="Amidohydro-rel"/>
</dbReference>
<evidence type="ECO:0000313" key="10">
    <source>
        <dbReference type="EMBL" id="KAL2048696.1"/>
    </source>
</evidence>
<evidence type="ECO:0000256" key="7">
    <source>
        <dbReference type="ARBA" id="ARBA00038889"/>
    </source>
</evidence>
<comment type="caution">
    <text evidence="10">The sequence shown here is derived from an EMBL/GenBank/DDBJ whole genome shotgun (WGS) entry which is preliminary data.</text>
</comment>